<reference evidence="1" key="1">
    <citation type="submission" date="2019-04" db="EMBL/GenBank/DDBJ databases">
        <title>Microbes associate with the intestines of laboratory mice.</title>
        <authorList>
            <person name="Navarre W."/>
            <person name="Wong E."/>
            <person name="Huang K."/>
            <person name="Tropini C."/>
            <person name="Ng K."/>
            <person name="Yu B."/>
        </authorList>
    </citation>
    <scope>NUCLEOTIDE SEQUENCE</scope>
    <source>
        <strain evidence="1">NM72_1-8</strain>
    </source>
</reference>
<keyword evidence="2" id="KW-1185">Reference proteome</keyword>
<gene>
    <name evidence="1" type="ORF">E5357_14865</name>
</gene>
<evidence type="ECO:0000313" key="1">
    <source>
        <dbReference type="EMBL" id="TGX96809.1"/>
    </source>
</evidence>
<protein>
    <submittedName>
        <fullName evidence="1">DUF4982 domain-containing protein</fullName>
    </submittedName>
</protein>
<proteinExistence type="predicted"/>
<dbReference type="EMBL" id="SRZB01000046">
    <property type="protein sequence ID" value="TGX96809.1"/>
    <property type="molecule type" value="Genomic_DNA"/>
</dbReference>
<name>A0AC61QVP8_9FIRM</name>
<comment type="caution">
    <text evidence="1">The sequence shown here is derived from an EMBL/GenBank/DDBJ whole genome shotgun (WGS) entry which is preliminary data.</text>
</comment>
<accession>A0AC61QVP8</accession>
<dbReference type="Proteomes" id="UP000307720">
    <property type="component" value="Unassembled WGS sequence"/>
</dbReference>
<sequence length="1575" mass="171611">MRPKQKRRWLSILLASAVVFGSFNVPVSAAPDRTAAAAEVSADAREENFNRGWKFHFLEEETEEGMEQTNFDDSLWEETLLPHDFNITREQSNSYEAESAFYPGGTGWYRKSVTFPAEYAGKTLVLNFDGVYNHAYVYVNGRKLGENHYGYNDFSFDISDYVTCDGNTKNVIAVKAECTFPSSRWYSGAGIYRDVKLVVTDNVHVAKNGTYVTTPDLETQKNGDVTVNVVTKVQNDGDASVNAAVRTTVLDAESKEVSAPVSKDVTVAAGAEASVEQQASVNKPALWSCETPNLYYVKTEVLVNGQVKDTYMTTFGFRYFDFDANTGFSLNGENVKFKGVCMHHDQGALGAAAYRDAIYRQVEKLKEMGCNAIRTAHNTPADALLDACNELGILVMDETFDGWAYGKNGNNQDFSTHFNRTIGSDNKILGAAADDTWYKFVLESNVQRDKNDPSVVMWDIGNELNFGVADSSRYVEYARNMISYIKAIDSTRPITSGDNNPGGNANVNTGDFRNHITAELANSGGLAGMNYSMGAIANVHNTHPDWKIVATETASPSNSRGIYDTTSHYGRNGDYQCTAYDTDWVSWGNSARESWWYTIKDDFVSGEFIWTGFDYIGEPTPWNGAGAGSSSGDKKAVPNSSYFGVIDTAGFPKDSFYYYTSQWREDATTLHVVPQSWNAEDLVISNDRVPVYIYSNAAKVELYLNDVLIGTSTRNPITTSAGYEWATYTSESNNDRLCAAVNENQQWKAMAAQFKVQYEKGTLRAVAYDAAGKVIEDTIGLDSVTSNSDQGTALKIETEKEEIQADGSSLSYISVDIVDADGRFVSAARNNIRFTLTGNGTIVGVDNGNPSTIDKFQQESVLTSEKTANIDAFSGKALVIVRSTEESGGFKVGAVSSGLNSASVFVDTVGSNQGEVFLKDYDLTTEYTVVMGEIPQLQTAVNGKMSDGSAIQGTVTWEEITEEVYNTPGSHAIEGILKISTEEIPVTAYVQVKPIIVAVKNYSRATMAGMVPMLPETTTGFLPDGRTYGAYPVTWEALTAEQLQKVGDIVTVNGTAAVEDGETMPVKATVRVAETITVEPRNVAPEYATLKESCGEPADNLLSIVNGVKGVLNSGDERWTNWNDHLLNPSPTITFTWNDVHEISELKAWFFGDSNVTAPEQVTIAVSADGENFEEVEFTHADYVANQENSLVLKEAQKVKALKFTMKQVGTGYVGLTELEIWTTDSGYTTNGTAVLDTLTADGKNVDGFLPGEVKDGIYDLGEDASEIAATARDNASVNILPFDEEDIVKVVVTSEDQKATNVYKVKLPYIPPTEEQKQELNTEIANGETKKESDYTPGSYAVFEKALKAAQAASKNPNASKRQVEKALKALKAAAEALVKKEPEKPAPGPGDNKPKPPVDNNPPTPNPPVDNNPPAPKPPTPDPGNNTPPKNGDKILISSGRYQVVNAKSKTAKLIEVKSKKAKSMNVPATVKLKGVTYKVTEIGPNVMKGNTKLKKVVLGKYVTTIGKQAFMGCKNLKSVQLKGNALKNIKSGAFKKTSAKMVVSVKKLNKKQKAALFKKLKKAGMSKKGKVK</sequence>
<evidence type="ECO:0000313" key="2">
    <source>
        <dbReference type="Proteomes" id="UP000307720"/>
    </source>
</evidence>
<organism evidence="1 2">
    <name type="scientific">Hominisplanchenecus murintestinalis</name>
    <dbReference type="NCBI Taxonomy" id="2941517"/>
    <lineage>
        <taxon>Bacteria</taxon>
        <taxon>Bacillati</taxon>
        <taxon>Bacillota</taxon>
        <taxon>Clostridia</taxon>
        <taxon>Lachnospirales</taxon>
        <taxon>Lachnospiraceae</taxon>
        <taxon>Hominisplanchenecus</taxon>
    </lineage>
</organism>